<dbReference type="InterPro" id="IPR002466">
    <property type="entry name" value="A_deamin"/>
</dbReference>
<evidence type="ECO:0000313" key="3">
    <source>
        <dbReference type="EMBL" id="MDI1486721.1"/>
    </source>
</evidence>
<dbReference type="GO" id="GO:0003723">
    <property type="term" value="F:RNA binding"/>
    <property type="evidence" value="ECO:0007669"/>
    <property type="project" value="InterPro"/>
</dbReference>
<organism evidence="3 4">
    <name type="scientific">Ramalina farinacea</name>
    <dbReference type="NCBI Taxonomy" id="258253"/>
    <lineage>
        <taxon>Eukaryota</taxon>
        <taxon>Fungi</taxon>
        <taxon>Dikarya</taxon>
        <taxon>Ascomycota</taxon>
        <taxon>Pezizomycotina</taxon>
        <taxon>Lecanoromycetes</taxon>
        <taxon>OSLEUM clade</taxon>
        <taxon>Lecanoromycetidae</taxon>
        <taxon>Lecanorales</taxon>
        <taxon>Lecanorineae</taxon>
        <taxon>Ramalinaceae</taxon>
        <taxon>Ramalina</taxon>
    </lineage>
</organism>
<protein>
    <recommendedName>
        <fullName evidence="2">A to I editase domain-containing protein</fullName>
    </recommendedName>
</protein>
<dbReference type="SMART" id="SM00552">
    <property type="entry name" value="ADEAMc"/>
    <property type="match status" value="1"/>
</dbReference>
<dbReference type="PROSITE" id="PS50141">
    <property type="entry name" value="A_DEAMIN_EDITASE"/>
    <property type="match status" value="1"/>
</dbReference>
<dbReference type="InterPro" id="IPR042935">
    <property type="entry name" value="Tad1"/>
</dbReference>
<dbReference type="GO" id="GO:0002100">
    <property type="term" value="P:tRNA wobble adenosine to inosine editing"/>
    <property type="evidence" value="ECO:0007669"/>
    <property type="project" value="InterPro"/>
</dbReference>
<dbReference type="Proteomes" id="UP001161017">
    <property type="component" value="Unassembled WGS sequence"/>
</dbReference>
<dbReference type="PANTHER" id="PTHR47803:SF1">
    <property type="entry name" value="TRNA-SPECIFIC ADENOSINE DEAMINASE 1"/>
    <property type="match status" value="1"/>
</dbReference>
<comment type="caution">
    <text evidence="3">The sequence shown here is derived from an EMBL/GenBank/DDBJ whole genome shotgun (WGS) entry which is preliminary data.</text>
</comment>
<gene>
    <name evidence="3" type="ORF">OHK93_005982</name>
</gene>
<dbReference type="AlphaFoldDB" id="A0AA43TPM9"/>
<sequence length="536" mass="60200">MAELEQIPDQLKSFKEQRRERIQKWAARQMSLEDHVVAVIHAQFEKMSQKCKPRRYGANNESTEWTVLAGIAIVNFEGSIKDISVAWVLLLTLKFFDVSFRDNCGMKCLPRPEITKAKGCVLHDSHAEILVIRAFNRYLLDEVDRMLTSQSSNANGTSESVVYNSDTVQWRCASKKPAADKLDRWQPPFKIKDGLRIFMYCSEMPCGDASIELVRSRQKDQKPWPIDLSMAKEEGLKGMSHFSQVGIVRRKPGRADSQATGSKSCSDKLALRQCTSLLSCLTSAFISPENAYIDTLILPKVQFNESACLRCFSPQGRMKTIRNKRWANGYQFYPFRVRTTNLRFAYSRDPYDGSTRDSSSIKGTFEDRSRSSNSTSIGNPFLAESIINGVLQGRKRDDPKGATKISRASMMNLALQIRDAFLGPTVSVPDQEPTAPSQPDDMIVTKPKSLEALAAAVDVVTSIEGPADPVSVDDGAQQRNGDAMNKLFMGAKTYYEAKRDLALIARRKVKMDVTTVALQNWIQNEVDDFPIEVSRQ</sequence>
<feature type="region of interest" description="Disordered" evidence="1">
    <location>
        <begin position="348"/>
        <end position="377"/>
    </location>
</feature>
<dbReference type="Pfam" id="PF02137">
    <property type="entry name" value="A_deamin"/>
    <property type="match status" value="1"/>
</dbReference>
<evidence type="ECO:0000313" key="4">
    <source>
        <dbReference type="Proteomes" id="UP001161017"/>
    </source>
</evidence>
<proteinExistence type="predicted"/>
<reference evidence="3" key="1">
    <citation type="journal article" date="2023" name="Genome Biol. Evol.">
        <title>First Whole Genome Sequence and Flow Cytometry Genome Size Data for the Lichen-Forming Fungus Ramalina farinacea (Ascomycota).</title>
        <authorList>
            <person name="Llewellyn T."/>
            <person name="Mian S."/>
            <person name="Hill R."/>
            <person name="Leitch I.J."/>
            <person name="Gaya E."/>
        </authorList>
    </citation>
    <scope>NUCLEOTIDE SEQUENCE</scope>
    <source>
        <strain evidence="3">LIQ254RAFAR</strain>
    </source>
</reference>
<dbReference type="PANTHER" id="PTHR47803">
    <property type="entry name" value="TRNA-SPECIFIC ADENOSINE DEAMINASE 1"/>
    <property type="match status" value="1"/>
</dbReference>
<accession>A0AA43TPM9</accession>
<dbReference type="EMBL" id="JAPUFD010000004">
    <property type="protein sequence ID" value="MDI1486721.1"/>
    <property type="molecule type" value="Genomic_DNA"/>
</dbReference>
<evidence type="ECO:0000256" key="1">
    <source>
        <dbReference type="SAM" id="MobiDB-lite"/>
    </source>
</evidence>
<dbReference type="GO" id="GO:0043829">
    <property type="term" value="F:tRNA-specific adenosine-37 deaminase activity"/>
    <property type="evidence" value="ECO:0007669"/>
    <property type="project" value="TreeGrafter"/>
</dbReference>
<evidence type="ECO:0000259" key="2">
    <source>
        <dbReference type="PROSITE" id="PS50141"/>
    </source>
</evidence>
<name>A0AA43TPM9_9LECA</name>
<keyword evidence="4" id="KW-1185">Reference proteome</keyword>
<feature type="domain" description="A to I editase" evidence="2">
    <location>
        <begin position="105"/>
        <end position="411"/>
    </location>
</feature>